<protein>
    <submittedName>
        <fullName evidence="1">Uncharacterized protein</fullName>
    </submittedName>
</protein>
<accession>A0ABY4S1Y4</accession>
<name>A0ABY4S1Y4_AQUTE</name>
<dbReference type="Proteomes" id="UP001056201">
    <property type="component" value="Chromosome 1"/>
</dbReference>
<evidence type="ECO:0000313" key="2">
    <source>
        <dbReference type="Proteomes" id="UP001056201"/>
    </source>
</evidence>
<dbReference type="EMBL" id="CP097635">
    <property type="protein sequence ID" value="URI05847.1"/>
    <property type="molecule type" value="Genomic_DNA"/>
</dbReference>
<proteinExistence type="predicted"/>
<reference evidence="1" key="1">
    <citation type="submission" date="2022-05" db="EMBL/GenBank/DDBJ databases">
        <title>An RpoN-dependent PEP-CTERM gene is involved in floc formation of an Aquincola tertiaricarbonis strain.</title>
        <authorList>
            <person name="Qiu D."/>
            <person name="Xia M."/>
        </authorList>
    </citation>
    <scope>NUCLEOTIDE SEQUENCE</scope>
    <source>
        <strain evidence="1">RN12</strain>
    </source>
</reference>
<organism evidence="1 2">
    <name type="scientific">Aquincola tertiaricarbonis</name>
    <dbReference type="NCBI Taxonomy" id="391953"/>
    <lineage>
        <taxon>Bacteria</taxon>
        <taxon>Pseudomonadati</taxon>
        <taxon>Pseudomonadota</taxon>
        <taxon>Betaproteobacteria</taxon>
        <taxon>Burkholderiales</taxon>
        <taxon>Sphaerotilaceae</taxon>
        <taxon>Aquincola</taxon>
    </lineage>
</organism>
<sequence length="146" mass="15800">MYGTAEQQAAAVQAAEAARQRRAAASIAFAAFAPQALATVIAPSFDPKDAAGRQLLTKTLDLALEVRQGSVALLAELLLDECPLPSDEVARWFGDYYPSQPLCASALLALLHEHLVRALNDDMPTGALLELLRFRHSGHGGRERHW</sequence>
<keyword evidence="2" id="KW-1185">Reference proteome</keyword>
<gene>
    <name evidence="1" type="ORF">MW290_07790</name>
</gene>
<dbReference type="RefSeq" id="WP_250194112.1">
    <property type="nucleotide sequence ID" value="NZ_CP097635.1"/>
</dbReference>
<evidence type="ECO:0000313" key="1">
    <source>
        <dbReference type="EMBL" id="URI05847.1"/>
    </source>
</evidence>